<accession>A0A7R9QYQ1</accession>
<evidence type="ECO:0000313" key="1">
    <source>
        <dbReference type="EMBL" id="CAD7662190.1"/>
    </source>
</evidence>
<name>A0A7R9QYQ1_9ACAR</name>
<dbReference type="EMBL" id="OC941527">
    <property type="protein sequence ID" value="CAD7662190.1"/>
    <property type="molecule type" value="Genomic_DNA"/>
</dbReference>
<reference evidence="1" key="1">
    <citation type="submission" date="2020-11" db="EMBL/GenBank/DDBJ databases">
        <authorList>
            <person name="Tran Van P."/>
        </authorList>
    </citation>
    <scope>NUCLEOTIDE SEQUENCE</scope>
</reference>
<keyword evidence="2" id="KW-1185">Reference proteome</keyword>
<dbReference type="EMBL" id="CAJPVJ010026702">
    <property type="protein sequence ID" value="CAG2179326.1"/>
    <property type="molecule type" value="Genomic_DNA"/>
</dbReference>
<evidence type="ECO:0000313" key="2">
    <source>
        <dbReference type="Proteomes" id="UP000728032"/>
    </source>
</evidence>
<protein>
    <submittedName>
        <fullName evidence="1">Uncharacterized protein</fullName>
    </submittedName>
</protein>
<proteinExistence type="predicted"/>
<dbReference type="AlphaFoldDB" id="A0A7R9QYQ1"/>
<dbReference type="Proteomes" id="UP000728032">
    <property type="component" value="Unassembled WGS sequence"/>
</dbReference>
<organism evidence="1">
    <name type="scientific">Oppiella nova</name>
    <dbReference type="NCBI Taxonomy" id="334625"/>
    <lineage>
        <taxon>Eukaryota</taxon>
        <taxon>Metazoa</taxon>
        <taxon>Ecdysozoa</taxon>
        <taxon>Arthropoda</taxon>
        <taxon>Chelicerata</taxon>
        <taxon>Arachnida</taxon>
        <taxon>Acari</taxon>
        <taxon>Acariformes</taxon>
        <taxon>Sarcoptiformes</taxon>
        <taxon>Oribatida</taxon>
        <taxon>Brachypylina</taxon>
        <taxon>Oppioidea</taxon>
        <taxon>Oppiidae</taxon>
        <taxon>Oppiella</taxon>
    </lineage>
</organism>
<gene>
    <name evidence="1" type="ORF">ONB1V03_LOCUS18750</name>
</gene>
<feature type="non-terminal residue" evidence="1">
    <location>
        <position position="1"/>
    </location>
</feature>
<sequence>MNLYNEYRLRRTNGNGSIILSGIPINRGLNHTVKRQLNKLFARIYHSSIIGHKFKKNQLYNKINYAKLHELPCLTPYSAPPPAHPTYSAPIYTQ</sequence>